<proteinExistence type="predicted"/>
<dbReference type="STRING" id="1550231.SAMN05660662_2382"/>
<name>A0A1G7LKS6_9ACTN</name>
<dbReference type="CDD" id="cd06558">
    <property type="entry name" value="crotonase-like"/>
    <property type="match status" value="1"/>
</dbReference>
<gene>
    <name evidence="1" type="ORF">SAMN05660662_2382</name>
</gene>
<protein>
    <submittedName>
        <fullName evidence="1">Enoyl-CoA hydratase/carnithine racemase</fullName>
    </submittedName>
</protein>
<dbReference type="AlphaFoldDB" id="A0A1G7LKS6"/>
<dbReference type="EMBL" id="FNBT01000004">
    <property type="protein sequence ID" value="SDF50118.1"/>
    <property type="molecule type" value="Genomic_DNA"/>
</dbReference>
<reference evidence="2" key="1">
    <citation type="submission" date="2016-10" db="EMBL/GenBank/DDBJ databases">
        <authorList>
            <person name="Varghese N."/>
            <person name="Submissions S."/>
        </authorList>
    </citation>
    <scope>NUCLEOTIDE SEQUENCE [LARGE SCALE GENOMIC DNA]</scope>
    <source>
        <strain evidence="2">DSM 44268</strain>
    </source>
</reference>
<dbReference type="RefSeq" id="WP_091766509.1">
    <property type="nucleotide sequence ID" value="NZ_FNBT01000004.1"/>
</dbReference>
<dbReference type="InterPro" id="IPR029045">
    <property type="entry name" value="ClpP/crotonase-like_dom_sf"/>
</dbReference>
<sequence length="274" mass="28961">MTEQSAPPVRVERDGDVAVVVLDNPPLNLFTPAVFRALDAAVAQLVALTDPQRPDRARAVLFEARGRVVSGGVDVTFFRDIAEGPEPIVRGGELWAQLLRVAQAVEDLPVPTVFAAHGLTLTAAFELSLCCDILLAAERASFGLVEIVVGLTPSMGGPQRLAERAGPARARELIFTGERYPAAVLERWNVVNRVLPDEGFAEAARAYAHQVAAGPTVAHAATKQLVATAVRQGARAADALVPEVSGALFASEDLRGAVRSFLTDGPGKATYVGR</sequence>
<dbReference type="GO" id="GO:0003824">
    <property type="term" value="F:catalytic activity"/>
    <property type="evidence" value="ECO:0007669"/>
    <property type="project" value="UniProtKB-ARBA"/>
</dbReference>
<organism evidence="1 2">
    <name type="scientific">Blastococcus aurantiacus</name>
    <dbReference type="NCBI Taxonomy" id="1550231"/>
    <lineage>
        <taxon>Bacteria</taxon>
        <taxon>Bacillati</taxon>
        <taxon>Actinomycetota</taxon>
        <taxon>Actinomycetes</taxon>
        <taxon>Geodermatophilales</taxon>
        <taxon>Geodermatophilaceae</taxon>
        <taxon>Blastococcus</taxon>
    </lineage>
</organism>
<evidence type="ECO:0000313" key="1">
    <source>
        <dbReference type="EMBL" id="SDF50118.1"/>
    </source>
</evidence>
<dbReference type="Proteomes" id="UP000199406">
    <property type="component" value="Unassembled WGS sequence"/>
</dbReference>
<evidence type="ECO:0000313" key="2">
    <source>
        <dbReference type="Proteomes" id="UP000199406"/>
    </source>
</evidence>
<keyword evidence="2" id="KW-1185">Reference proteome</keyword>
<dbReference type="Pfam" id="PF00378">
    <property type="entry name" value="ECH_1"/>
    <property type="match status" value="1"/>
</dbReference>
<dbReference type="SUPFAM" id="SSF52096">
    <property type="entry name" value="ClpP/crotonase"/>
    <property type="match status" value="1"/>
</dbReference>
<dbReference type="GO" id="GO:0006635">
    <property type="term" value="P:fatty acid beta-oxidation"/>
    <property type="evidence" value="ECO:0007669"/>
    <property type="project" value="TreeGrafter"/>
</dbReference>
<accession>A0A1G7LKS6</accession>
<dbReference type="PANTHER" id="PTHR11941">
    <property type="entry name" value="ENOYL-COA HYDRATASE-RELATED"/>
    <property type="match status" value="1"/>
</dbReference>
<dbReference type="PANTHER" id="PTHR11941:SF54">
    <property type="entry name" value="ENOYL-COA HYDRATASE, MITOCHONDRIAL"/>
    <property type="match status" value="1"/>
</dbReference>
<dbReference type="InterPro" id="IPR001753">
    <property type="entry name" value="Enoyl-CoA_hydra/iso"/>
</dbReference>
<dbReference type="OrthoDB" id="8452484at2"/>
<dbReference type="Gene3D" id="3.90.226.10">
    <property type="entry name" value="2-enoyl-CoA Hydratase, Chain A, domain 1"/>
    <property type="match status" value="1"/>
</dbReference>